<proteinExistence type="predicted"/>
<feature type="chain" id="PRO_5023132870" evidence="2">
    <location>
        <begin position="23"/>
        <end position="229"/>
    </location>
</feature>
<keyword evidence="2" id="KW-0732">Signal</keyword>
<dbReference type="Proteomes" id="UP000325313">
    <property type="component" value="Unassembled WGS sequence"/>
</dbReference>
<name>A0A5B0NYK4_PUCGR</name>
<protein>
    <submittedName>
        <fullName evidence="3">Uncharacterized protein</fullName>
    </submittedName>
</protein>
<evidence type="ECO:0000256" key="2">
    <source>
        <dbReference type="SAM" id="SignalP"/>
    </source>
</evidence>
<accession>A0A5B0NYK4</accession>
<gene>
    <name evidence="3" type="ORF">PGTUg99_026819</name>
</gene>
<evidence type="ECO:0000256" key="1">
    <source>
        <dbReference type="SAM" id="MobiDB-lite"/>
    </source>
</evidence>
<evidence type="ECO:0000313" key="3">
    <source>
        <dbReference type="EMBL" id="KAA1093756.1"/>
    </source>
</evidence>
<feature type="compositionally biased region" description="Polar residues" evidence="1">
    <location>
        <begin position="179"/>
        <end position="189"/>
    </location>
</feature>
<reference evidence="3 4" key="1">
    <citation type="submission" date="2019-05" db="EMBL/GenBank/DDBJ databases">
        <title>Emergence of the Ug99 lineage of the wheat stem rust pathogen through somatic hybridization.</title>
        <authorList>
            <person name="Li F."/>
            <person name="Upadhyaya N.M."/>
            <person name="Sperschneider J."/>
            <person name="Matny O."/>
            <person name="Nguyen-Phuc H."/>
            <person name="Mago R."/>
            <person name="Raley C."/>
            <person name="Miller M.E."/>
            <person name="Silverstein K.A.T."/>
            <person name="Henningsen E."/>
            <person name="Hirsch C.D."/>
            <person name="Visser B."/>
            <person name="Pretorius Z.A."/>
            <person name="Steffenson B.J."/>
            <person name="Schwessinger B."/>
            <person name="Dodds P.N."/>
            <person name="Figueroa M."/>
        </authorList>
    </citation>
    <scope>NUCLEOTIDE SEQUENCE [LARGE SCALE GENOMIC DNA]</scope>
    <source>
        <strain evidence="3 4">Ug99</strain>
    </source>
</reference>
<organism evidence="3 4">
    <name type="scientific">Puccinia graminis f. sp. tritici</name>
    <dbReference type="NCBI Taxonomy" id="56615"/>
    <lineage>
        <taxon>Eukaryota</taxon>
        <taxon>Fungi</taxon>
        <taxon>Dikarya</taxon>
        <taxon>Basidiomycota</taxon>
        <taxon>Pucciniomycotina</taxon>
        <taxon>Pucciniomycetes</taxon>
        <taxon>Pucciniales</taxon>
        <taxon>Pucciniaceae</taxon>
        <taxon>Puccinia</taxon>
    </lineage>
</organism>
<evidence type="ECO:0000313" key="4">
    <source>
        <dbReference type="Proteomes" id="UP000325313"/>
    </source>
</evidence>
<sequence length="229" mass="25338">MIIWLFSWIDLFFLSSSETIRASVVQQSISISSSPSPRRPPKSFWSFCLIEIYPYLYLSPIHQGLSSRQNDLSRTHLSISTIEHHQSNQNYSGLTSIQASLNLFQAVAITITQSPALTPPSLQEMTRTKRKHKLRARKLNNPLPLGAPDRFNMDNTINHQGHKGACAVVLSVTRASPISLPTQSESPLSPGSPDLIARQKAHNHQGYKETCVVSSLVEKQTVPSKSPGG</sequence>
<dbReference type="AlphaFoldDB" id="A0A5B0NYK4"/>
<feature type="signal peptide" evidence="2">
    <location>
        <begin position="1"/>
        <end position="22"/>
    </location>
</feature>
<comment type="caution">
    <text evidence="3">The sequence shown here is derived from an EMBL/GenBank/DDBJ whole genome shotgun (WGS) entry which is preliminary data.</text>
</comment>
<feature type="region of interest" description="Disordered" evidence="1">
    <location>
        <begin position="179"/>
        <end position="204"/>
    </location>
</feature>
<dbReference type="EMBL" id="VDEP01000373">
    <property type="protein sequence ID" value="KAA1093756.1"/>
    <property type="molecule type" value="Genomic_DNA"/>
</dbReference>